<dbReference type="PANTHER" id="PTHR42759:SF5">
    <property type="entry name" value="METHANOL DEHYDROGENASE REGULATOR"/>
    <property type="match status" value="1"/>
</dbReference>
<dbReference type="GO" id="GO:0005524">
    <property type="term" value="F:ATP binding"/>
    <property type="evidence" value="ECO:0007669"/>
    <property type="project" value="UniProtKB-KW"/>
</dbReference>
<proteinExistence type="inferred from homology"/>
<name>A0A4Z0GSZ7_9BACL</name>
<evidence type="ECO:0000259" key="4">
    <source>
        <dbReference type="Pfam" id="PF07726"/>
    </source>
</evidence>
<accession>A0A4Z0GSZ7</accession>
<protein>
    <submittedName>
        <fullName evidence="6">MoxR family ATPase</fullName>
    </submittedName>
</protein>
<dbReference type="InterPro" id="IPR011703">
    <property type="entry name" value="ATPase_AAA-3"/>
</dbReference>
<dbReference type="InterPro" id="IPR027417">
    <property type="entry name" value="P-loop_NTPase"/>
</dbReference>
<feature type="domain" description="ChlI/MoxR AAA lid" evidence="5">
    <location>
        <begin position="227"/>
        <end position="285"/>
    </location>
</feature>
<dbReference type="RefSeq" id="WP_135347115.1">
    <property type="nucleotide sequence ID" value="NZ_SRJD01000001.1"/>
</dbReference>
<comment type="similarity">
    <text evidence="3">Belongs to the MoxR family.</text>
</comment>
<evidence type="ECO:0000256" key="3">
    <source>
        <dbReference type="ARBA" id="ARBA00061607"/>
    </source>
</evidence>
<dbReference type="Pfam" id="PF17863">
    <property type="entry name" value="AAA_lid_2"/>
    <property type="match status" value="1"/>
</dbReference>
<dbReference type="Gene3D" id="3.40.50.300">
    <property type="entry name" value="P-loop containing nucleotide triphosphate hydrolases"/>
    <property type="match status" value="1"/>
</dbReference>
<dbReference type="EMBL" id="SRJD01000001">
    <property type="protein sequence ID" value="TGB00473.1"/>
    <property type="molecule type" value="Genomic_DNA"/>
</dbReference>
<evidence type="ECO:0000256" key="2">
    <source>
        <dbReference type="ARBA" id="ARBA00022840"/>
    </source>
</evidence>
<dbReference type="GO" id="GO:0016887">
    <property type="term" value="F:ATP hydrolysis activity"/>
    <property type="evidence" value="ECO:0007669"/>
    <property type="project" value="InterPro"/>
</dbReference>
<dbReference type="OrthoDB" id="9808397at2"/>
<organism evidence="6 7">
    <name type="scientific">Sporolactobacillus shoreae</name>
    <dbReference type="NCBI Taxonomy" id="1465501"/>
    <lineage>
        <taxon>Bacteria</taxon>
        <taxon>Bacillati</taxon>
        <taxon>Bacillota</taxon>
        <taxon>Bacilli</taxon>
        <taxon>Bacillales</taxon>
        <taxon>Sporolactobacillaceae</taxon>
        <taxon>Sporolactobacillus</taxon>
    </lineage>
</organism>
<feature type="domain" description="ATPase AAA-3" evidence="4">
    <location>
        <begin position="35"/>
        <end position="165"/>
    </location>
</feature>
<dbReference type="PANTHER" id="PTHR42759">
    <property type="entry name" value="MOXR FAMILY PROTEIN"/>
    <property type="match status" value="1"/>
</dbReference>
<dbReference type="SUPFAM" id="SSF52540">
    <property type="entry name" value="P-loop containing nucleoside triphosphate hydrolases"/>
    <property type="match status" value="1"/>
</dbReference>
<dbReference type="PIRSF" id="PIRSF002849">
    <property type="entry name" value="AAA_ATPase_chaperone_MoxR_prd"/>
    <property type="match status" value="1"/>
</dbReference>
<comment type="caution">
    <text evidence="6">The sequence shown here is derived from an EMBL/GenBank/DDBJ whole genome shotgun (WGS) entry which is preliminary data.</text>
</comment>
<dbReference type="CDD" id="cd00009">
    <property type="entry name" value="AAA"/>
    <property type="match status" value="1"/>
</dbReference>
<dbReference type="FunFam" id="3.40.50.300:FF:000640">
    <property type="entry name" value="MoxR family ATPase"/>
    <property type="match status" value="1"/>
</dbReference>
<dbReference type="InterPro" id="IPR041628">
    <property type="entry name" value="ChlI/MoxR_AAA_lid"/>
</dbReference>
<gene>
    <name evidence="6" type="ORF">E4665_01385</name>
</gene>
<evidence type="ECO:0000313" key="7">
    <source>
        <dbReference type="Proteomes" id="UP000298347"/>
    </source>
</evidence>
<keyword evidence="1" id="KW-0547">Nucleotide-binding</keyword>
<dbReference type="AlphaFoldDB" id="A0A4Z0GSZ7"/>
<evidence type="ECO:0000256" key="1">
    <source>
        <dbReference type="ARBA" id="ARBA00022741"/>
    </source>
</evidence>
<dbReference type="InterPro" id="IPR050764">
    <property type="entry name" value="CbbQ/NirQ/NorQ/GpvN"/>
</dbReference>
<dbReference type="Proteomes" id="UP000298347">
    <property type="component" value="Unassembled WGS sequence"/>
</dbReference>
<reference evidence="6 7" key="1">
    <citation type="journal article" date="2015" name="Int. J. Syst. Evol. Microbiol.">
        <title>Sporolactobacillus shoreae sp. nov. and Sporolactobacillus spathodeae sp. nov., two spore-forming lactic acid bacteria isolated from tree barks in Thailand.</title>
        <authorList>
            <person name="Thamacharoensuk T."/>
            <person name="Kitahara M."/>
            <person name="Ohkuma M."/>
            <person name="Thongchul N."/>
            <person name="Tanasupawat S."/>
        </authorList>
    </citation>
    <scope>NUCLEOTIDE SEQUENCE [LARGE SCALE GENOMIC DNA]</scope>
    <source>
        <strain evidence="6 7">BK92</strain>
    </source>
</reference>
<sequence length="313" mass="35215">MIEELEQLKQNVQQVLVGKDGLVEQMMIALICRGHLLMEDVPGTGKTMLAKALAKSIKGTFKRIQFTPDILPSDITGIQYFNPKTQDFETKPGPVMTNILLADEINRATPRAQSSLLEVMEERQVTIEGETLPVGAPFMVVATQNPIESQGTFTLPEAQMDRFFMQISAGYPSLDEERKMMHLYRENDPLETLKPVFSLDKIQSLQEKVKQVQIDTPVEDYLLKIVRATRDHEWIASGVSPRGTLALMRGVQGKAFLSGRNFAVPEDVKEMAPVILSHRLVLSMEGDLHTTKKQMMNQLMEQIEVPLESGVRH</sequence>
<evidence type="ECO:0000259" key="5">
    <source>
        <dbReference type="Pfam" id="PF17863"/>
    </source>
</evidence>
<evidence type="ECO:0000313" key="6">
    <source>
        <dbReference type="EMBL" id="TGB00473.1"/>
    </source>
</evidence>
<dbReference type="Pfam" id="PF07726">
    <property type="entry name" value="AAA_3"/>
    <property type="match status" value="1"/>
</dbReference>
<keyword evidence="2" id="KW-0067">ATP-binding</keyword>
<dbReference type="Gene3D" id="1.10.8.80">
    <property type="entry name" value="Magnesium chelatase subunit I, C-Terminal domain"/>
    <property type="match status" value="1"/>
</dbReference>
<keyword evidence="7" id="KW-1185">Reference proteome</keyword>